<dbReference type="Gene3D" id="3.40.50.300">
    <property type="entry name" value="P-loop containing nucleotide triphosphate hydrolases"/>
    <property type="match status" value="2"/>
</dbReference>
<gene>
    <name evidence="2" type="ORF">BUZ14_07370</name>
</gene>
<keyword evidence="2" id="KW-0547">Nucleotide-binding</keyword>
<evidence type="ECO:0000313" key="2">
    <source>
        <dbReference type="EMBL" id="RIP34984.1"/>
    </source>
</evidence>
<dbReference type="Pfam" id="PF09848">
    <property type="entry name" value="SLFN-g3_helicase"/>
    <property type="match status" value="1"/>
</dbReference>
<accession>A0A3A0VRX9</accession>
<comment type="caution">
    <text evidence="2">The sequence shown here is derived from an EMBL/GenBank/DDBJ whole genome shotgun (WGS) entry which is preliminary data.</text>
</comment>
<dbReference type="SUPFAM" id="SSF52540">
    <property type="entry name" value="P-loop containing nucleoside triphosphate hydrolases"/>
    <property type="match status" value="1"/>
</dbReference>
<dbReference type="Proteomes" id="UP000265541">
    <property type="component" value="Unassembled WGS sequence"/>
</dbReference>
<proteinExistence type="predicted"/>
<dbReference type="AlphaFoldDB" id="A0A3A0VRX9"/>
<sequence length="489" mass="57915">MKKTVNLKTLTNACKDDLILKLLIKQYDLIKLKETEKEDLVKLVNFLHLESKKVSYLDGYYVNYIIKQINKEFDLLKYTEEGILNIELKSTFDEGKVLKQQKKNHLYLKAITDKIDIITYISENNKLYRYNNAEKKLQEISSKEFIEIMSKYRTLINLHLDEIFQPSKYLISPFNDTKKFIESKYILTQHQQEIVDNVVNLNNNHIIEGRAGTGKSLVLYDIGKRLVDDGLKVTFVHCGQLNNGHYKLRKAKEWDIIPVKNALEDINFTNENAILIDEVQRIYPEQLQEIVRNCKENDVRIIFSIDRRQYLDTRERDYNNLEVIQEIVANIKYHKLTEKIRSNKEIAYFIKELFDNKKINDIPYKNIEIDYLSKDCDFKEYIDYLESINWKYIPFTVPLFGTTTFLKYSCLNQTINSHKVIGQEFENVVVVLDENFELMNNSLNYIGEPCCYDPLQMLFQNVTRTRTKLKFIILENKKLYSSLLKIIAK</sequence>
<dbReference type="OrthoDB" id="1411900at2"/>
<dbReference type="GO" id="GO:0005524">
    <property type="term" value="F:ATP binding"/>
    <property type="evidence" value="ECO:0007669"/>
    <property type="project" value="UniProtKB-KW"/>
</dbReference>
<dbReference type="EMBL" id="QYJN01000003">
    <property type="protein sequence ID" value="RIP34984.1"/>
    <property type="molecule type" value="Genomic_DNA"/>
</dbReference>
<dbReference type="RefSeq" id="WP_119485209.1">
    <property type="nucleotide sequence ID" value="NZ_QYJN01000003.1"/>
</dbReference>
<organism evidence="2 3">
    <name type="scientific">Staphylococcus gallinarum</name>
    <dbReference type="NCBI Taxonomy" id="1293"/>
    <lineage>
        <taxon>Bacteria</taxon>
        <taxon>Bacillati</taxon>
        <taxon>Bacillota</taxon>
        <taxon>Bacilli</taxon>
        <taxon>Bacillales</taxon>
        <taxon>Staphylococcaceae</taxon>
        <taxon>Staphylococcus</taxon>
    </lineage>
</organism>
<reference evidence="2 3" key="1">
    <citation type="journal article" date="2016" name="Front. Microbiol.">
        <title>Comprehensive Phylogenetic Analysis of Bovine Non-aureus Staphylococci Species Based on Whole-Genome Sequencing.</title>
        <authorList>
            <person name="Naushad S."/>
            <person name="Barkema H.W."/>
            <person name="Luby C."/>
            <person name="Condas L.A."/>
            <person name="Nobrega D.B."/>
            <person name="Carson D.A."/>
            <person name="De Buck J."/>
        </authorList>
    </citation>
    <scope>NUCLEOTIDE SEQUENCE [LARGE SCALE GENOMIC DNA]</scope>
    <source>
        <strain evidence="2 3">SNUC 4781</strain>
    </source>
</reference>
<evidence type="ECO:0000313" key="3">
    <source>
        <dbReference type="Proteomes" id="UP000265541"/>
    </source>
</evidence>
<name>A0A3A0VRX9_STAGA</name>
<keyword evidence="2" id="KW-0067">ATP-binding</keyword>
<feature type="domain" description="Schlafen group 3-like DNA/RNA helicase" evidence="1">
    <location>
        <begin position="205"/>
        <end position="365"/>
    </location>
</feature>
<protein>
    <submittedName>
        <fullName evidence="2">ATP-binding protein</fullName>
    </submittedName>
</protein>
<evidence type="ECO:0000259" key="1">
    <source>
        <dbReference type="Pfam" id="PF09848"/>
    </source>
</evidence>
<dbReference type="InterPro" id="IPR018647">
    <property type="entry name" value="SLFN_3-like_DNA/RNA_helicase"/>
</dbReference>
<dbReference type="InterPro" id="IPR027417">
    <property type="entry name" value="P-loop_NTPase"/>
</dbReference>